<dbReference type="EMBL" id="CP003281">
    <property type="protein sequence ID" value="AFL86045.1"/>
    <property type="molecule type" value="Genomic_DNA"/>
</dbReference>
<dbReference type="RefSeq" id="WP_014773979.1">
    <property type="nucleotide sequence ID" value="NC_018010.1"/>
</dbReference>
<dbReference type="Pfam" id="PF25944">
    <property type="entry name" value="Beta-barrel_RND"/>
    <property type="match status" value="1"/>
</dbReference>
<evidence type="ECO:0000256" key="2">
    <source>
        <dbReference type="SAM" id="Coils"/>
    </source>
</evidence>
<evidence type="ECO:0000313" key="6">
    <source>
        <dbReference type="Proteomes" id="UP000006050"/>
    </source>
</evidence>
<dbReference type="OrthoDB" id="9801814at2"/>
<dbReference type="Gene3D" id="2.40.30.170">
    <property type="match status" value="1"/>
</dbReference>
<keyword evidence="2" id="KW-0175">Coiled coil</keyword>
<dbReference type="GO" id="GO:0022857">
    <property type="term" value="F:transmembrane transporter activity"/>
    <property type="evidence" value="ECO:0007669"/>
    <property type="project" value="InterPro"/>
</dbReference>
<dbReference type="InterPro" id="IPR006143">
    <property type="entry name" value="RND_pump_MFP"/>
</dbReference>
<reference evidence="6" key="1">
    <citation type="submission" date="2012-06" db="EMBL/GenBank/DDBJ databases">
        <title>The complete genome of Belliella baltica DSM 15883.</title>
        <authorList>
            <person name="Lucas S."/>
            <person name="Copeland A."/>
            <person name="Lapidus A."/>
            <person name="Goodwin L."/>
            <person name="Pitluck S."/>
            <person name="Peters L."/>
            <person name="Mikhailova N."/>
            <person name="Davenport K."/>
            <person name="Kyrpides N."/>
            <person name="Mavromatis K."/>
            <person name="Pagani I."/>
            <person name="Ivanova N."/>
            <person name="Ovchinnikova G."/>
            <person name="Zeytun A."/>
            <person name="Detter J.C."/>
            <person name="Han C."/>
            <person name="Land M."/>
            <person name="Hauser L."/>
            <person name="Markowitz V."/>
            <person name="Cheng J.-F."/>
            <person name="Hugenholtz P."/>
            <person name="Woyke T."/>
            <person name="Wu D."/>
            <person name="Tindall B."/>
            <person name="Pomrenke H."/>
            <person name="Brambilla E."/>
            <person name="Klenk H.-P."/>
            <person name="Eisen J.A."/>
        </authorList>
    </citation>
    <scope>NUCLEOTIDE SEQUENCE [LARGE SCALE GENOMIC DNA]</scope>
    <source>
        <strain evidence="6">DSM 15883 / CIP 108006 / LMG 21964 / BA134</strain>
    </source>
</reference>
<dbReference type="Proteomes" id="UP000006050">
    <property type="component" value="Chromosome"/>
</dbReference>
<dbReference type="PROSITE" id="PS51257">
    <property type="entry name" value="PROKAR_LIPOPROTEIN"/>
    <property type="match status" value="1"/>
</dbReference>
<proteinExistence type="inferred from homology"/>
<organism evidence="5 6">
    <name type="scientific">Belliella baltica (strain DSM 15883 / CIP 108006 / LMG 21964 / BA134)</name>
    <dbReference type="NCBI Taxonomy" id="866536"/>
    <lineage>
        <taxon>Bacteria</taxon>
        <taxon>Pseudomonadati</taxon>
        <taxon>Bacteroidota</taxon>
        <taxon>Cytophagia</taxon>
        <taxon>Cytophagales</taxon>
        <taxon>Cyclobacteriaceae</taxon>
        <taxon>Belliella</taxon>
    </lineage>
</organism>
<dbReference type="Gene3D" id="1.10.287.470">
    <property type="entry name" value="Helix hairpin bin"/>
    <property type="match status" value="1"/>
</dbReference>
<dbReference type="SUPFAM" id="SSF111369">
    <property type="entry name" value="HlyD-like secretion proteins"/>
    <property type="match status" value="1"/>
</dbReference>
<keyword evidence="6" id="KW-1185">Reference proteome</keyword>
<dbReference type="STRING" id="866536.Belba_3547"/>
<evidence type="ECO:0000256" key="1">
    <source>
        <dbReference type="ARBA" id="ARBA00009477"/>
    </source>
</evidence>
<comment type="similarity">
    <text evidence="1">Belongs to the membrane fusion protein (MFP) (TC 8.A.1) family.</text>
</comment>
<dbReference type="HOGENOM" id="CLU_018816_2_1_10"/>
<protein>
    <submittedName>
        <fullName evidence="5">RND family efflux transporter, MFP subunit</fullName>
    </submittedName>
</protein>
<dbReference type="GO" id="GO:0005886">
    <property type="term" value="C:plasma membrane"/>
    <property type="evidence" value="ECO:0007669"/>
    <property type="project" value="TreeGrafter"/>
</dbReference>
<dbReference type="NCBIfam" id="TIGR01730">
    <property type="entry name" value="RND_mfp"/>
    <property type="match status" value="1"/>
</dbReference>
<dbReference type="PANTHER" id="PTHR30158:SF23">
    <property type="entry name" value="MULTIDRUG RESISTANCE PROTEIN MEXA"/>
    <property type="match status" value="1"/>
</dbReference>
<dbReference type="KEGG" id="bbd:Belba_3547"/>
<feature type="domain" description="Multidrug resistance protein MdtA-like beta-barrel" evidence="4">
    <location>
        <begin position="229"/>
        <end position="295"/>
    </location>
</feature>
<feature type="domain" description="CusB-like barrel-sandwich hybrid" evidence="3">
    <location>
        <begin position="67"/>
        <end position="203"/>
    </location>
</feature>
<dbReference type="GO" id="GO:0030313">
    <property type="term" value="C:cell envelope"/>
    <property type="evidence" value="ECO:0007669"/>
    <property type="project" value="UniProtKB-SubCell"/>
</dbReference>
<evidence type="ECO:0000259" key="3">
    <source>
        <dbReference type="Pfam" id="PF25919"/>
    </source>
</evidence>
<dbReference type="Gene3D" id="2.40.420.20">
    <property type="match status" value="1"/>
</dbReference>
<accession>I3Z9X7</accession>
<dbReference type="Pfam" id="PF25919">
    <property type="entry name" value="BSH_CusB"/>
    <property type="match status" value="1"/>
</dbReference>
<dbReference type="InterPro" id="IPR058790">
    <property type="entry name" value="BSH_CusB"/>
</dbReference>
<feature type="coiled-coil region" evidence="2">
    <location>
        <begin position="97"/>
        <end position="124"/>
    </location>
</feature>
<dbReference type="InterPro" id="IPR058626">
    <property type="entry name" value="MdtA-like_b-barrel"/>
</dbReference>
<dbReference type="AlphaFoldDB" id="I3Z9X7"/>
<sequence length="386" mass="43421">MHLNFSKSIFSFSFLAAVILTSCQSGNGKNQSNVILADIPVLDLQPKSIEVPKTYVADLQAVQFVEVRAKVEGFVDKIYVDEGQTVKKGQPLFQLTSNEFNEMVNSANAKLMQARAEAKSTALEVERLKILVDKKIISPSELELARAKNSVSQSAILETEALLKNAQTGLSYTTIRAPFDGIVDRIPYKTGSLVTAGDLLTNITDISEVFAYYKVTENEYLKYMRDRLESKKMSALEEDEVVSLILSDGQTYQYSGKLETMEADFEKGTGSIAFRVRFPNPDKLIKHGASGKIQMDNTLENIFLIPQKSTFEIQDYSYVYILDKDNKVRVRSFVPLQRYGVYYISDSFEPGDKIIFEGIQQLKDGMEIIPMRVSEKEAYDTLVNAF</sequence>
<dbReference type="PANTHER" id="PTHR30158">
    <property type="entry name" value="ACRA/E-RELATED COMPONENT OF DRUG EFFLUX TRANSPORTER"/>
    <property type="match status" value="1"/>
</dbReference>
<dbReference type="Gene3D" id="2.40.50.100">
    <property type="match status" value="1"/>
</dbReference>
<dbReference type="eggNOG" id="COG0845">
    <property type="taxonomic scope" value="Bacteria"/>
</dbReference>
<name>I3Z9X7_BELBD</name>
<evidence type="ECO:0000259" key="4">
    <source>
        <dbReference type="Pfam" id="PF25944"/>
    </source>
</evidence>
<dbReference type="GO" id="GO:0046677">
    <property type="term" value="P:response to antibiotic"/>
    <property type="evidence" value="ECO:0007669"/>
    <property type="project" value="TreeGrafter"/>
</dbReference>
<evidence type="ECO:0000313" key="5">
    <source>
        <dbReference type="EMBL" id="AFL86045.1"/>
    </source>
</evidence>
<gene>
    <name evidence="5" type="ordered locus">Belba_3547</name>
</gene>
<dbReference type="PATRIC" id="fig|866536.3.peg.3673"/>